<dbReference type="RefSeq" id="WP_264515263.1">
    <property type="nucleotide sequence ID" value="NZ_JAPDDR010000010.1"/>
</dbReference>
<dbReference type="InterPro" id="IPR003018">
    <property type="entry name" value="GAF"/>
</dbReference>
<evidence type="ECO:0000256" key="4">
    <source>
        <dbReference type="ARBA" id="ARBA00022553"/>
    </source>
</evidence>
<dbReference type="SMART" id="SM00387">
    <property type="entry name" value="HATPase_c"/>
    <property type="match status" value="1"/>
</dbReference>
<dbReference type="Gene3D" id="3.30.450.40">
    <property type="match status" value="1"/>
</dbReference>
<dbReference type="Pfam" id="PF02518">
    <property type="entry name" value="HATPase_c"/>
    <property type="match status" value="1"/>
</dbReference>
<keyword evidence="4 7" id="KW-0597">Phosphoprotein</keyword>
<dbReference type="InterPro" id="IPR016132">
    <property type="entry name" value="Phyto_chromo_attachment"/>
</dbReference>
<dbReference type="InterPro" id="IPR004358">
    <property type="entry name" value="Sig_transdc_His_kin-like_C"/>
</dbReference>
<evidence type="ECO:0000256" key="8">
    <source>
        <dbReference type="SAM" id="Coils"/>
    </source>
</evidence>
<name>A0ABT3G783_9BACT</name>
<dbReference type="SMART" id="SM00086">
    <property type="entry name" value="PAC"/>
    <property type="match status" value="3"/>
</dbReference>
<evidence type="ECO:0000313" key="14">
    <source>
        <dbReference type="Proteomes" id="UP001165653"/>
    </source>
</evidence>
<dbReference type="SMART" id="SM00091">
    <property type="entry name" value="PAS"/>
    <property type="match status" value="5"/>
</dbReference>
<dbReference type="PROSITE" id="PS50046">
    <property type="entry name" value="PHYTOCHROME_2"/>
    <property type="match status" value="1"/>
</dbReference>
<dbReference type="PANTHER" id="PTHR43547">
    <property type="entry name" value="TWO-COMPONENT HISTIDINE KINASE"/>
    <property type="match status" value="1"/>
</dbReference>
<dbReference type="PANTHER" id="PTHR43547:SF2">
    <property type="entry name" value="HYBRID SIGNAL TRANSDUCTION HISTIDINE KINASE C"/>
    <property type="match status" value="1"/>
</dbReference>
<organism evidence="13 14">
    <name type="scientific">Luteolibacter rhizosphaerae</name>
    <dbReference type="NCBI Taxonomy" id="2989719"/>
    <lineage>
        <taxon>Bacteria</taxon>
        <taxon>Pseudomonadati</taxon>
        <taxon>Verrucomicrobiota</taxon>
        <taxon>Verrucomicrobiia</taxon>
        <taxon>Verrucomicrobiales</taxon>
        <taxon>Verrucomicrobiaceae</taxon>
        <taxon>Luteolibacter</taxon>
    </lineage>
</organism>
<dbReference type="InterPro" id="IPR013656">
    <property type="entry name" value="PAS_4"/>
</dbReference>
<keyword evidence="5" id="KW-0808">Transferase</keyword>
<dbReference type="Gene3D" id="3.30.450.20">
    <property type="entry name" value="PAS domain"/>
    <property type="match status" value="5"/>
</dbReference>
<dbReference type="PROSITE" id="PS50113">
    <property type="entry name" value="PAC"/>
    <property type="match status" value="3"/>
</dbReference>
<dbReference type="Gene3D" id="1.10.287.130">
    <property type="match status" value="1"/>
</dbReference>
<dbReference type="Pfam" id="PF01590">
    <property type="entry name" value="GAF"/>
    <property type="match status" value="1"/>
</dbReference>
<dbReference type="CDD" id="cd17580">
    <property type="entry name" value="REC_2_DhkD-like"/>
    <property type="match status" value="1"/>
</dbReference>
<keyword evidence="8" id="KW-0175">Coiled coil</keyword>
<evidence type="ECO:0000256" key="7">
    <source>
        <dbReference type="PROSITE-ProRule" id="PRU00169"/>
    </source>
</evidence>
<dbReference type="InterPro" id="IPR005467">
    <property type="entry name" value="His_kinase_dom"/>
</dbReference>
<dbReference type="SMART" id="SM00448">
    <property type="entry name" value="REC"/>
    <property type="match status" value="1"/>
</dbReference>
<sequence>MNRLTNAILGLSDPALIIARVERMVGEHLKVSRVLVAEAMGDGEHVNVQHTWAVPGMPEAKGIHRLDDYGEGILKDYRAGRMHIRRNADLENPPGRELEALRAIGAMAAIDMPVLVDGEFRVLVVVHQNAPRDWTENEIALMRQVADRTAAEVLRARALKSAQESEFHFRQMADTMPQIVWGSKPDGVPDWFNQRWYDYTGLPHGHLRSEDWRAAFPQEDLIPMLRVWEEALRESKPHSVEARLRRAEDGMMRWHLVRANPVFDTSGKVVRWYGTLTDIHDRKEAAEQTLQSEFRLSGALQMAALGSVNWNLKENVVDMDTRCRALFDFPPDKVLRVEDVFDKIAPEDRGRVETAAAASAKEGTLLEIEYTVLVEGRGPRLISSISRVSLGADGTPEHIYGVLGDVTERRRAEEKREEFIRMIEADRANLAAVVEKSPAFIAVLRGPDHILEVANEKYYELIGRTAQTGRPIREVLPEVEGQGFFEMLDEVYRSGKPVDGTEVPVTLQPEGAASREHFVNFVFQALLGPDKKPAGMFVHGVDVTEPVKAREAIAKSERGRRMALEAAQVGAYNINLLTRELETNEHFRRLIGCTDQEVTYDNALATVHPDDMDRIVAAIAAATRPVDPEPYATEYRVIHPDGSIHWMSARGGVTFEDGPEGRRPASFDGTMSDITERKLAEESMAFQRHQLELIFRESPAAMALWRGEDFVFERVNPHYQALFGNRRLEGLPLLEAVPELTGQGFDAMLRDVLHTGKPVVGHEVLARFARTPDGPVEDFYFDFTYLQVLDSDGKPWGVYDHAIDVTERVLARQALEKSEGQLREALAERQTLLDAERAARSEAEMAGRMKDEFLATLSHELRTPLNAIVGWTQLLQMMPDQSQRLSDGLAVIARNAKAQTQIIEDILDMSRIVSGKLRLDVQKVDLAALVQAGAETVQTAADAKEVKLQVIVDPAAGNISGDPHRLHQVLWNLLSNAVKFTPKAGKVQVTLKRVNSNVEVSVADTGEGIAPEFLPHVFDRFRQADSSSTRHHGGLGLGLAIVKQIVELHGGSVRALSPGKGEGATFIVSLPISIAHVDTSKESSQSEHPAADVAVPLATLDPGQLSGVSIVAVDDEPDAVAFVERLLVGCGAVVHAATSVSQAYALVQTHSPMVIVSDIGMPGEDGYAFLRKVRELPAEQGGRARALAVTAYARSVDRVRALEAGFQMHISKPVDPAELIASVAALANSYKSS</sequence>
<evidence type="ECO:0000259" key="12">
    <source>
        <dbReference type="PROSITE" id="PS50113"/>
    </source>
</evidence>
<comment type="catalytic activity">
    <reaction evidence="1">
        <text>ATP + protein L-histidine = ADP + protein N-phospho-L-histidine.</text>
        <dbReference type="EC" id="2.7.13.3"/>
    </reaction>
</comment>
<keyword evidence="14" id="KW-1185">Reference proteome</keyword>
<dbReference type="CDD" id="cd00130">
    <property type="entry name" value="PAS"/>
    <property type="match status" value="3"/>
</dbReference>
<dbReference type="InterPro" id="IPR003661">
    <property type="entry name" value="HisK_dim/P_dom"/>
</dbReference>
<dbReference type="SMART" id="SM00388">
    <property type="entry name" value="HisKA"/>
    <property type="match status" value="1"/>
</dbReference>
<dbReference type="Proteomes" id="UP001165653">
    <property type="component" value="Unassembled WGS sequence"/>
</dbReference>
<comment type="similarity">
    <text evidence="2">In the N-terminal section; belongs to the phytochrome family.</text>
</comment>
<dbReference type="InterPro" id="IPR000700">
    <property type="entry name" value="PAS-assoc_C"/>
</dbReference>
<dbReference type="Pfam" id="PF00512">
    <property type="entry name" value="HisKA"/>
    <property type="match status" value="1"/>
</dbReference>
<feature type="domain" description="Response regulatory" evidence="11">
    <location>
        <begin position="1109"/>
        <end position="1227"/>
    </location>
</feature>
<evidence type="ECO:0000259" key="9">
    <source>
        <dbReference type="PROSITE" id="PS50046"/>
    </source>
</evidence>
<dbReference type="InterPro" id="IPR013655">
    <property type="entry name" value="PAS_fold_3"/>
</dbReference>
<dbReference type="Pfam" id="PF00072">
    <property type="entry name" value="Response_reg"/>
    <property type="match status" value="1"/>
</dbReference>
<dbReference type="InterPro" id="IPR036097">
    <property type="entry name" value="HisK_dim/P_sf"/>
</dbReference>
<dbReference type="SUPFAM" id="SSF47384">
    <property type="entry name" value="Homodimeric domain of signal transducing histidine kinase"/>
    <property type="match status" value="1"/>
</dbReference>
<proteinExistence type="inferred from homology"/>
<dbReference type="PROSITE" id="PS50109">
    <property type="entry name" value="HIS_KIN"/>
    <property type="match status" value="1"/>
</dbReference>
<dbReference type="SUPFAM" id="SSF52172">
    <property type="entry name" value="CheY-like"/>
    <property type="match status" value="1"/>
</dbReference>
<evidence type="ECO:0000259" key="10">
    <source>
        <dbReference type="PROSITE" id="PS50109"/>
    </source>
</evidence>
<keyword evidence="6" id="KW-0418">Kinase</keyword>
<protein>
    <recommendedName>
        <fullName evidence="3">histidine kinase</fullName>
        <ecNumber evidence="3">2.7.13.3</ecNumber>
    </recommendedName>
</protein>
<dbReference type="InterPro" id="IPR001610">
    <property type="entry name" value="PAC"/>
</dbReference>
<feature type="modified residue" description="4-aspartylphosphate" evidence="7">
    <location>
        <position position="1158"/>
    </location>
</feature>
<dbReference type="Gene3D" id="3.40.50.2300">
    <property type="match status" value="1"/>
</dbReference>
<dbReference type="CDD" id="cd16922">
    <property type="entry name" value="HATPase_EvgS-ArcB-TorS-like"/>
    <property type="match status" value="1"/>
</dbReference>
<dbReference type="SMART" id="SM00065">
    <property type="entry name" value="GAF"/>
    <property type="match status" value="1"/>
</dbReference>
<dbReference type="InterPro" id="IPR011006">
    <property type="entry name" value="CheY-like_superfamily"/>
</dbReference>
<dbReference type="EMBL" id="JAPDDR010000010">
    <property type="protein sequence ID" value="MCW1915709.1"/>
    <property type="molecule type" value="Genomic_DNA"/>
</dbReference>
<evidence type="ECO:0000256" key="2">
    <source>
        <dbReference type="ARBA" id="ARBA00006402"/>
    </source>
</evidence>
<reference evidence="13" key="1">
    <citation type="submission" date="2022-10" db="EMBL/GenBank/DDBJ databases">
        <title>Luteolibacter sp. GHJ8, whole genome shotgun sequencing project.</title>
        <authorList>
            <person name="Zhao G."/>
            <person name="Shen L."/>
        </authorList>
    </citation>
    <scope>NUCLEOTIDE SEQUENCE</scope>
    <source>
        <strain evidence="13">GHJ8</strain>
    </source>
</reference>
<dbReference type="InterPro" id="IPR029016">
    <property type="entry name" value="GAF-like_dom_sf"/>
</dbReference>
<feature type="domain" description="PAC" evidence="12">
    <location>
        <begin position="366"/>
        <end position="418"/>
    </location>
</feature>
<evidence type="ECO:0000256" key="1">
    <source>
        <dbReference type="ARBA" id="ARBA00000085"/>
    </source>
</evidence>
<accession>A0ABT3G783</accession>
<evidence type="ECO:0000313" key="13">
    <source>
        <dbReference type="EMBL" id="MCW1915709.1"/>
    </source>
</evidence>
<dbReference type="SUPFAM" id="SSF55785">
    <property type="entry name" value="PYP-like sensor domain (PAS domain)"/>
    <property type="match status" value="5"/>
</dbReference>
<dbReference type="Pfam" id="PF08447">
    <property type="entry name" value="PAS_3"/>
    <property type="match status" value="2"/>
</dbReference>
<feature type="domain" description="Phytochrome chromophore attachment site" evidence="9">
    <location>
        <begin position="87"/>
        <end position="148"/>
    </location>
</feature>
<dbReference type="PRINTS" id="PR00344">
    <property type="entry name" value="BCTRLSENSOR"/>
</dbReference>
<dbReference type="Pfam" id="PF08448">
    <property type="entry name" value="PAS_4"/>
    <property type="match status" value="2"/>
</dbReference>
<dbReference type="InterPro" id="IPR003594">
    <property type="entry name" value="HATPase_dom"/>
</dbReference>
<comment type="caution">
    <text evidence="13">The sequence shown here is derived from an EMBL/GenBank/DDBJ whole genome shotgun (WGS) entry which is preliminary data.</text>
</comment>
<feature type="domain" description="PAC" evidence="12">
    <location>
        <begin position="631"/>
        <end position="686"/>
    </location>
</feature>
<feature type="domain" description="PAC" evidence="12">
    <location>
        <begin position="238"/>
        <end position="291"/>
    </location>
</feature>
<dbReference type="InterPro" id="IPR035965">
    <property type="entry name" value="PAS-like_dom_sf"/>
</dbReference>
<feature type="domain" description="Histidine kinase" evidence="10">
    <location>
        <begin position="856"/>
        <end position="1074"/>
    </location>
</feature>
<evidence type="ECO:0000256" key="6">
    <source>
        <dbReference type="ARBA" id="ARBA00022777"/>
    </source>
</evidence>
<dbReference type="InterPro" id="IPR036890">
    <property type="entry name" value="HATPase_C_sf"/>
</dbReference>
<dbReference type="InterPro" id="IPR001789">
    <property type="entry name" value="Sig_transdc_resp-reg_receiver"/>
</dbReference>
<evidence type="ECO:0000256" key="3">
    <source>
        <dbReference type="ARBA" id="ARBA00012438"/>
    </source>
</evidence>
<gene>
    <name evidence="13" type="ORF">OJ996_19135</name>
</gene>
<feature type="coiled-coil region" evidence="8">
    <location>
        <begin position="808"/>
        <end position="835"/>
    </location>
</feature>
<dbReference type="CDD" id="cd00082">
    <property type="entry name" value="HisKA"/>
    <property type="match status" value="1"/>
</dbReference>
<dbReference type="Gene3D" id="2.10.70.100">
    <property type="match status" value="1"/>
</dbReference>
<evidence type="ECO:0000259" key="11">
    <source>
        <dbReference type="PROSITE" id="PS50110"/>
    </source>
</evidence>
<dbReference type="NCBIfam" id="TIGR00229">
    <property type="entry name" value="sensory_box"/>
    <property type="match status" value="2"/>
</dbReference>
<dbReference type="PROSITE" id="PS50110">
    <property type="entry name" value="RESPONSE_REGULATORY"/>
    <property type="match status" value="1"/>
</dbReference>
<dbReference type="Gene3D" id="3.30.565.10">
    <property type="entry name" value="Histidine kinase-like ATPase, C-terminal domain"/>
    <property type="match status" value="1"/>
</dbReference>
<dbReference type="SUPFAM" id="SSF55781">
    <property type="entry name" value="GAF domain-like"/>
    <property type="match status" value="1"/>
</dbReference>
<dbReference type="EC" id="2.7.13.3" evidence="3"/>
<dbReference type="InterPro" id="IPR000014">
    <property type="entry name" value="PAS"/>
</dbReference>
<dbReference type="SUPFAM" id="SSF55874">
    <property type="entry name" value="ATPase domain of HSP90 chaperone/DNA topoisomerase II/histidine kinase"/>
    <property type="match status" value="1"/>
</dbReference>
<evidence type="ECO:0000256" key="5">
    <source>
        <dbReference type="ARBA" id="ARBA00022679"/>
    </source>
</evidence>